<protein>
    <submittedName>
        <fullName evidence="1">Uncharacterized protein</fullName>
    </submittedName>
</protein>
<sequence>MPQRERSKSIRVEDAQIIQYEIDNMINKNVNDTPKNKKVGVRSLYKDIMLLCSCFKRG</sequence>
<accession>A0A6C0LX84</accession>
<name>A0A6C0LX84_9ZZZZ</name>
<organism evidence="1">
    <name type="scientific">viral metagenome</name>
    <dbReference type="NCBI Taxonomy" id="1070528"/>
    <lineage>
        <taxon>unclassified sequences</taxon>
        <taxon>metagenomes</taxon>
        <taxon>organismal metagenomes</taxon>
    </lineage>
</organism>
<reference evidence="1" key="1">
    <citation type="journal article" date="2020" name="Nature">
        <title>Giant virus diversity and host interactions through global metagenomics.</title>
        <authorList>
            <person name="Schulz F."/>
            <person name="Roux S."/>
            <person name="Paez-Espino D."/>
            <person name="Jungbluth S."/>
            <person name="Walsh D.A."/>
            <person name="Denef V.J."/>
            <person name="McMahon K.D."/>
            <person name="Konstantinidis K.T."/>
            <person name="Eloe-Fadrosh E.A."/>
            <person name="Kyrpides N.C."/>
            <person name="Woyke T."/>
        </authorList>
    </citation>
    <scope>NUCLEOTIDE SEQUENCE</scope>
    <source>
        <strain evidence="1">GVMAG-S-1016713-123</strain>
    </source>
</reference>
<dbReference type="EMBL" id="MN740569">
    <property type="protein sequence ID" value="QHU34361.1"/>
    <property type="molecule type" value="Genomic_DNA"/>
</dbReference>
<dbReference type="AlphaFoldDB" id="A0A6C0LX84"/>
<proteinExistence type="predicted"/>
<evidence type="ECO:0000313" key="1">
    <source>
        <dbReference type="EMBL" id="QHU34361.1"/>
    </source>
</evidence>